<dbReference type="GO" id="GO:0005615">
    <property type="term" value="C:extracellular space"/>
    <property type="evidence" value="ECO:0007669"/>
    <property type="project" value="TreeGrafter"/>
</dbReference>
<keyword evidence="2" id="KW-1185">Reference proteome</keyword>
<sequence>MTYECVFNSDSTTVAGRSIDSTLMLHTFLLIWLAAQTFHPLTAYNLVIDTQRKGINSYFQSLRRDYEQLLEGYEIPTVSKKRFLGKIELTEITVQNVTVESTSDILAETDHYLKIEHLHARLHGLYKHNVLFIHNTGDFEINIRDLNATLGPFVPVNIKGIPYLNQEILCSISHKEDKMSVRGGILRWLAKKRLKSTMEEDLEGIFCDSLVGILDKEIRGSLAKFNLLLPVNEAITVSYLLSGQPLLLPNGAVRTFHKGVTADSHVGANFTPTTIDSDHDVIYQIHENLLSEIVQAVCRRGFIDGNFTSDEKDVLITCQKAFITVRNMETTKTANILLTLLLRFHDGEETILTKKYSVTVLYNNQLKLQLRLKSEIIDTDDRSKQYSEQMFSILSEVFRSRISLPLPLPLGAQAERAMISLQPDRIIFATDFVFPKR</sequence>
<dbReference type="Gene3D" id="3.15.10.10">
    <property type="entry name" value="Bactericidal permeability-increasing protein, domain 1"/>
    <property type="match status" value="1"/>
</dbReference>
<accession>A0AA36H8M6</accession>
<dbReference type="AlphaFoldDB" id="A0AA36H8M6"/>
<comment type="caution">
    <text evidence="1">The sequence shown here is derived from an EMBL/GenBank/DDBJ whole genome shotgun (WGS) entry which is preliminary data.</text>
</comment>
<name>A0AA36H8M6_CYLNA</name>
<dbReference type="InterPro" id="IPR017943">
    <property type="entry name" value="Bactericidal_perm-incr_a/b_dom"/>
</dbReference>
<evidence type="ECO:0008006" key="3">
    <source>
        <dbReference type="Google" id="ProtNLM"/>
    </source>
</evidence>
<dbReference type="GO" id="GO:0008289">
    <property type="term" value="F:lipid binding"/>
    <property type="evidence" value="ECO:0007669"/>
    <property type="project" value="InterPro"/>
</dbReference>
<dbReference type="SUPFAM" id="SSF55394">
    <property type="entry name" value="Bactericidal permeability-increasing protein, BPI"/>
    <property type="match status" value="1"/>
</dbReference>
<dbReference type="PANTHER" id="PTHR10504:SF131">
    <property type="entry name" value="BPI2 DOMAIN-CONTAINING PROTEIN"/>
    <property type="match status" value="1"/>
</dbReference>
<organism evidence="1 2">
    <name type="scientific">Cylicocyclus nassatus</name>
    <name type="common">Nematode worm</name>
    <dbReference type="NCBI Taxonomy" id="53992"/>
    <lineage>
        <taxon>Eukaryota</taxon>
        <taxon>Metazoa</taxon>
        <taxon>Ecdysozoa</taxon>
        <taxon>Nematoda</taxon>
        <taxon>Chromadorea</taxon>
        <taxon>Rhabditida</taxon>
        <taxon>Rhabditina</taxon>
        <taxon>Rhabditomorpha</taxon>
        <taxon>Strongyloidea</taxon>
        <taxon>Strongylidae</taxon>
        <taxon>Cylicocyclus</taxon>
    </lineage>
</organism>
<dbReference type="Proteomes" id="UP001176961">
    <property type="component" value="Unassembled WGS sequence"/>
</dbReference>
<proteinExistence type="predicted"/>
<dbReference type="InterPro" id="IPR032942">
    <property type="entry name" value="BPI/LBP/Plunc"/>
</dbReference>
<dbReference type="PANTHER" id="PTHR10504">
    <property type="entry name" value="BACTERICIDAL PERMEABILITY-INCREASING BPI PROTEIN-RELATED"/>
    <property type="match status" value="1"/>
</dbReference>
<dbReference type="EMBL" id="CATQJL010000316">
    <property type="protein sequence ID" value="CAJ0605684.1"/>
    <property type="molecule type" value="Genomic_DNA"/>
</dbReference>
<gene>
    <name evidence="1" type="ORF">CYNAS_LOCUS17667</name>
</gene>
<protein>
    <recommendedName>
        <fullName evidence="3">BPI2 domain-containing protein</fullName>
    </recommendedName>
</protein>
<evidence type="ECO:0000313" key="1">
    <source>
        <dbReference type="EMBL" id="CAJ0605684.1"/>
    </source>
</evidence>
<evidence type="ECO:0000313" key="2">
    <source>
        <dbReference type="Proteomes" id="UP001176961"/>
    </source>
</evidence>
<reference evidence="1" key="1">
    <citation type="submission" date="2023-07" db="EMBL/GenBank/DDBJ databases">
        <authorList>
            <consortium name="CYATHOMIX"/>
        </authorList>
    </citation>
    <scope>NUCLEOTIDE SEQUENCE</scope>
    <source>
        <strain evidence="1">N/A</strain>
    </source>
</reference>